<name>A0AAP0LEC1_9MAGN</name>
<dbReference type="EMBL" id="JBBNAG010000001">
    <property type="protein sequence ID" value="KAK9167444.1"/>
    <property type="molecule type" value="Genomic_DNA"/>
</dbReference>
<proteinExistence type="predicted"/>
<organism evidence="2 3">
    <name type="scientific">Stephania cephalantha</name>
    <dbReference type="NCBI Taxonomy" id="152367"/>
    <lineage>
        <taxon>Eukaryota</taxon>
        <taxon>Viridiplantae</taxon>
        <taxon>Streptophyta</taxon>
        <taxon>Embryophyta</taxon>
        <taxon>Tracheophyta</taxon>
        <taxon>Spermatophyta</taxon>
        <taxon>Magnoliopsida</taxon>
        <taxon>Ranunculales</taxon>
        <taxon>Menispermaceae</taxon>
        <taxon>Menispermoideae</taxon>
        <taxon>Cissampelideae</taxon>
        <taxon>Stephania</taxon>
    </lineage>
</organism>
<protein>
    <submittedName>
        <fullName evidence="2">Uncharacterized protein</fullName>
    </submittedName>
</protein>
<evidence type="ECO:0000313" key="2">
    <source>
        <dbReference type="EMBL" id="KAK9167444.1"/>
    </source>
</evidence>
<evidence type="ECO:0000313" key="3">
    <source>
        <dbReference type="Proteomes" id="UP001419268"/>
    </source>
</evidence>
<dbReference type="Proteomes" id="UP001419268">
    <property type="component" value="Unassembled WGS sequence"/>
</dbReference>
<accession>A0AAP0LEC1</accession>
<gene>
    <name evidence="2" type="ORF">Scep_002635</name>
</gene>
<keyword evidence="3" id="KW-1185">Reference proteome</keyword>
<sequence length="286" mass="32087">MAESGEVEVPGNATDQNGGHGRSRQQNGSNLPKRKAKCVSRGARRPQMAERRTGRWRGSLARRRLPDPQDRRDLARLDGGSRATRRPWTAIPMCRVARPSWKRTPARSRKGRRRGETISAAPSLKSCRHHCRWSAIAAYHRRRQLPASRAAPAAALADAVFDSIARRATTVAAVRRRFPFSRSATVASPSLDLALPVTPDPQARASVSSRVVVAACTGRRRRTPRRRCRFRAAAADFIALPRSDSTRRYPPPVAFRDLPRHWSGLIYYRRLLARLLLQIIARFALS</sequence>
<evidence type="ECO:0000256" key="1">
    <source>
        <dbReference type="SAM" id="MobiDB-lite"/>
    </source>
</evidence>
<feature type="region of interest" description="Disordered" evidence="1">
    <location>
        <begin position="1"/>
        <end position="86"/>
    </location>
</feature>
<dbReference type="AlphaFoldDB" id="A0AAP0LEC1"/>
<comment type="caution">
    <text evidence="2">The sequence shown here is derived from an EMBL/GenBank/DDBJ whole genome shotgun (WGS) entry which is preliminary data.</text>
</comment>
<feature type="compositionally biased region" description="Basic residues" evidence="1">
    <location>
        <begin position="32"/>
        <end position="44"/>
    </location>
</feature>
<reference evidence="2 3" key="1">
    <citation type="submission" date="2024-01" db="EMBL/GenBank/DDBJ databases">
        <title>Genome assemblies of Stephania.</title>
        <authorList>
            <person name="Yang L."/>
        </authorList>
    </citation>
    <scope>NUCLEOTIDE SEQUENCE [LARGE SCALE GENOMIC DNA]</scope>
    <source>
        <strain evidence="2">JXDWG</strain>
        <tissue evidence="2">Leaf</tissue>
    </source>
</reference>
<feature type="compositionally biased region" description="Basic and acidic residues" evidence="1">
    <location>
        <begin position="64"/>
        <end position="76"/>
    </location>
</feature>